<keyword evidence="3" id="KW-0813">Transport</keyword>
<keyword evidence="9" id="KW-0378">Hydrolase</keyword>
<evidence type="ECO:0000256" key="4">
    <source>
        <dbReference type="ARBA" id="ARBA00022741"/>
    </source>
</evidence>
<dbReference type="Proteomes" id="UP000271626">
    <property type="component" value="Chromosome"/>
</dbReference>
<dbReference type="Gene3D" id="3.40.50.300">
    <property type="entry name" value="P-loop containing nucleotide triphosphate hydrolases"/>
    <property type="match status" value="1"/>
</dbReference>
<dbReference type="EMBL" id="JAGXOE010000084">
    <property type="protein sequence ID" value="MBS4103834.1"/>
    <property type="molecule type" value="Genomic_DNA"/>
</dbReference>
<evidence type="ECO:0000313" key="11">
    <source>
        <dbReference type="Proteomes" id="UP000676853"/>
    </source>
</evidence>
<dbReference type="EMBL" id="LR131273">
    <property type="protein sequence ID" value="VDR38440.1"/>
    <property type="molecule type" value="Genomic_DNA"/>
</dbReference>
<comment type="subcellular location">
    <subcellularLocation>
        <location evidence="1">Cell membrane</location>
        <topology evidence="1">Peripheral membrane protein</topology>
    </subcellularLocation>
</comment>
<evidence type="ECO:0000256" key="2">
    <source>
        <dbReference type="ARBA" id="ARBA00005417"/>
    </source>
</evidence>
<evidence type="ECO:0000259" key="7">
    <source>
        <dbReference type="PROSITE" id="PS50893"/>
    </source>
</evidence>
<dbReference type="PROSITE" id="PS50893">
    <property type="entry name" value="ABC_TRANSPORTER_2"/>
    <property type="match status" value="1"/>
</dbReference>
<dbReference type="PANTHER" id="PTHR42711">
    <property type="entry name" value="ABC TRANSPORTER ATP-BINDING PROTEIN"/>
    <property type="match status" value="1"/>
</dbReference>
<keyword evidence="6" id="KW-0046">Antibiotic resistance</keyword>
<dbReference type="SUPFAM" id="SSF52540">
    <property type="entry name" value="P-loop containing nucleoside triphosphate hydrolases"/>
    <property type="match status" value="1"/>
</dbReference>
<dbReference type="GO" id="GO:0046677">
    <property type="term" value="P:response to antibiotic"/>
    <property type="evidence" value="ECO:0007669"/>
    <property type="project" value="UniProtKB-KW"/>
</dbReference>
<dbReference type="GO" id="GO:0005524">
    <property type="term" value="F:ATP binding"/>
    <property type="evidence" value="ECO:0007669"/>
    <property type="project" value="UniProtKB-KW"/>
</dbReference>
<evidence type="ECO:0000313" key="8">
    <source>
        <dbReference type="EMBL" id="MBS4103834.1"/>
    </source>
</evidence>
<keyword evidence="4" id="KW-0547">Nucleotide-binding</keyword>
<dbReference type="EC" id="3.6.3.-" evidence="9"/>
<dbReference type="CDD" id="cd03230">
    <property type="entry name" value="ABC_DR_subfamily_A"/>
    <property type="match status" value="1"/>
</dbReference>
<evidence type="ECO:0000256" key="1">
    <source>
        <dbReference type="ARBA" id="ARBA00004202"/>
    </source>
</evidence>
<reference evidence="8 11" key="2">
    <citation type="submission" date="2021-04" db="EMBL/GenBank/DDBJ databases">
        <title>Whole genome sequence analysis of a thiophenic sulfur metabolizing bacteria.</title>
        <authorList>
            <person name="Akhtar N."/>
            <person name="Akram J."/>
            <person name="Aslam A."/>
        </authorList>
    </citation>
    <scope>NUCLEOTIDE SEQUENCE [LARGE SCALE GENOMIC DNA]</scope>
    <source>
        <strain evidence="8 11">3OW</strain>
    </source>
</reference>
<sequence>MTDLPAIEMSDAVARFGPTTVLEPVNLTVPRRAAVPVLGPNGAGKTTLLRMVSGTVVPASGTVSVLGLCTRSEWRAVSRVVGSSFYPERAFYYRLTAVQNLRYFQSLAGSVGVPARHVRKAVLDRVGLGPVADVPFMALSLGQRKLLGVARALLLDPDVMVLDEPFANLDDLAREVVATVVTDRLREGKTTLFSTHQLADVQDFVTHAITVSAGVATCTEVGDSMAEEPGPVRVVRIWGHRRPDGDLSAIFATYEADIGEDCIALSVPTSVTLARVVAELEEAGLTVSSLEDSATVGVSR</sequence>
<accession>A0A3P8MAP5</accession>
<evidence type="ECO:0000256" key="3">
    <source>
        <dbReference type="ARBA" id="ARBA00022448"/>
    </source>
</evidence>
<comment type="similarity">
    <text evidence="2">Belongs to the ABC transporter superfamily.</text>
</comment>
<evidence type="ECO:0000313" key="10">
    <source>
        <dbReference type="Proteomes" id="UP000271626"/>
    </source>
</evidence>
<evidence type="ECO:0000256" key="6">
    <source>
        <dbReference type="ARBA" id="ARBA00023251"/>
    </source>
</evidence>
<dbReference type="InterPro" id="IPR027417">
    <property type="entry name" value="P-loop_NTPase"/>
</dbReference>
<evidence type="ECO:0000256" key="5">
    <source>
        <dbReference type="ARBA" id="ARBA00022840"/>
    </source>
</evidence>
<dbReference type="InterPro" id="IPR050763">
    <property type="entry name" value="ABC_transporter_ATP-binding"/>
</dbReference>
<dbReference type="InterPro" id="IPR017871">
    <property type="entry name" value="ABC_transporter-like_CS"/>
</dbReference>
<dbReference type="InterPro" id="IPR003593">
    <property type="entry name" value="AAA+_ATPase"/>
</dbReference>
<dbReference type="AlphaFoldDB" id="A0A3P8MAP5"/>
<dbReference type="PANTHER" id="PTHR42711:SF5">
    <property type="entry name" value="ABC TRANSPORTER ATP-BINDING PROTEIN NATA"/>
    <property type="match status" value="1"/>
</dbReference>
<dbReference type="Proteomes" id="UP000676853">
    <property type="component" value="Unassembled WGS sequence"/>
</dbReference>
<feature type="domain" description="ABC transporter" evidence="7">
    <location>
        <begin position="7"/>
        <end position="238"/>
    </location>
</feature>
<organism evidence="9 10">
    <name type="scientific">Tsukamurella paurometabola</name>
    <name type="common">Corynebacterium paurometabolum</name>
    <dbReference type="NCBI Taxonomy" id="2061"/>
    <lineage>
        <taxon>Bacteria</taxon>
        <taxon>Bacillati</taxon>
        <taxon>Actinomycetota</taxon>
        <taxon>Actinomycetes</taxon>
        <taxon>Mycobacteriales</taxon>
        <taxon>Tsukamurellaceae</taxon>
        <taxon>Tsukamurella</taxon>
    </lineage>
</organism>
<dbReference type="OrthoDB" id="9804819at2"/>
<keyword evidence="5 9" id="KW-0067">ATP-binding</keyword>
<dbReference type="RefSeq" id="WP_126195698.1">
    <property type="nucleotide sequence ID" value="NZ_CP085954.1"/>
</dbReference>
<dbReference type="GO" id="GO:0016887">
    <property type="term" value="F:ATP hydrolysis activity"/>
    <property type="evidence" value="ECO:0007669"/>
    <property type="project" value="InterPro"/>
</dbReference>
<dbReference type="SMART" id="SM00382">
    <property type="entry name" value="AAA"/>
    <property type="match status" value="1"/>
</dbReference>
<protein>
    <submittedName>
        <fullName evidence="8">ABC transporter ATP-binding protein</fullName>
    </submittedName>
    <submittedName>
        <fullName evidence="9">L-cystine import ATP-binding protein TcyC</fullName>
        <ecNumber evidence="9">3.6.3.-</ecNumber>
    </submittedName>
</protein>
<dbReference type="GO" id="GO:0005886">
    <property type="term" value="C:plasma membrane"/>
    <property type="evidence" value="ECO:0007669"/>
    <property type="project" value="UniProtKB-SubCell"/>
</dbReference>
<dbReference type="PROSITE" id="PS00211">
    <property type="entry name" value="ABC_TRANSPORTER_1"/>
    <property type="match status" value="1"/>
</dbReference>
<dbReference type="Pfam" id="PF00005">
    <property type="entry name" value="ABC_tran"/>
    <property type="match status" value="1"/>
</dbReference>
<keyword evidence="11" id="KW-1185">Reference proteome</keyword>
<proteinExistence type="inferred from homology"/>
<dbReference type="InterPro" id="IPR003439">
    <property type="entry name" value="ABC_transporter-like_ATP-bd"/>
</dbReference>
<evidence type="ECO:0000313" key="9">
    <source>
        <dbReference type="EMBL" id="VDR38440.1"/>
    </source>
</evidence>
<reference evidence="9 10" key="1">
    <citation type="submission" date="2018-12" db="EMBL/GenBank/DDBJ databases">
        <authorList>
            <consortium name="Pathogen Informatics"/>
        </authorList>
    </citation>
    <scope>NUCLEOTIDE SEQUENCE [LARGE SCALE GENOMIC DNA]</scope>
    <source>
        <strain evidence="9 10">NCTC10741</strain>
    </source>
</reference>
<name>A0A3P8MAP5_TSUPA</name>
<gene>
    <name evidence="9" type="primary">tcyC_2</name>
    <name evidence="8" type="ORF">KFZ73_21630</name>
    <name evidence="9" type="ORF">NCTC10741_01560</name>
</gene>